<name>A0A419WR61_9EURY</name>
<keyword evidence="3" id="KW-1185">Reference proteome</keyword>
<dbReference type="RefSeq" id="WP_120243403.1">
    <property type="nucleotide sequence ID" value="NZ_RAPO01000001.1"/>
</dbReference>
<proteinExistence type="predicted"/>
<organism evidence="2 3">
    <name type="scientific">Halopiger aswanensis</name>
    <dbReference type="NCBI Taxonomy" id="148449"/>
    <lineage>
        <taxon>Archaea</taxon>
        <taxon>Methanobacteriati</taxon>
        <taxon>Methanobacteriota</taxon>
        <taxon>Stenosarchaea group</taxon>
        <taxon>Halobacteria</taxon>
        <taxon>Halobacteriales</taxon>
        <taxon>Natrialbaceae</taxon>
        <taxon>Halopiger</taxon>
    </lineage>
</organism>
<dbReference type="OrthoDB" id="157517at2157"/>
<evidence type="ECO:0000313" key="2">
    <source>
        <dbReference type="EMBL" id="RKD97924.1"/>
    </source>
</evidence>
<feature type="region of interest" description="Disordered" evidence="1">
    <location>
        <begin position="1"/>
        <end position="59"/>
    </location>
</feature>
<dbReference type="EMBL" id="RAPO01000001">
    <property type="protein sequence ID" value="RKD97924.1"/>
    <property type="molecule type" value="Genomic_DNA"/>
</dbReference>
<dbReference type="AlphaFoldDB" id="A0A419WR61"/>
<dbReference type="Proteomes" id="UP000283805">
    <property type="component" value="Unassembled WGS sequence"/>
</dbReference>
<reference evidence="2 3" key="1">
    <citation type="submission" date="2018-09" db="EMBL/GenBank/DDBJ databases">
        <title>Genomic Encyclopedia of Archaeal and Bacterial Type Strains, Phase II (KMG-II): from individual species to whole genera.</title>
        <authorList>
            <person name="Goeker M."/>
        </authorList>
    </citation>
    <scope>NUCLEOTIDE SEQUENCE [LARGE SCALE GENOMIC DNA]</scope>
    <source>
        <strain evidence="2 3">DSM 13151</strain>
    </source>
</reference>
<feature type="compositionally biased region" description="Low complexity" evidence="1">
    <location>
        <begin position="36"/>
        <end position="47"/>
    </location>
</feature>
<protein>
    <submittedName>
        <fullName evidence="2">Uncharacterized protein</fullName>
    </submittedName>
</protein>
<dbReference type="Pfam" id="PF24461">
    <property type="entry name" value="DUF7576"/>
    <property type="match status" value="1"/>
</dbReference>
<evidence type="ECO:0000256" key="1">
    <source>
        <dbReference type="SAM" id="MobiDB-lite"/>
    </source>
</evidence>
<comment type="caution">
    <text evidence="2">The sequence shown here is derived from an EMBL/GenBank/DDBJ whole genome shotgun (WGS) entry which is preliminary data.</text>
</comment>
<dbReference type="InterPro" id="IPR055998">
    <property type="entry name" value="DUF7576"/>
</dbReference>
<accession>A0A419WR61</accession>
<sequence>MTRKPDSTSTSTSSSLGSDAARSAASTDRLERRSGVDTSDSDASATDTGDEAADGPLELTAAADQCRACGETIGPRERRLSWVVETETATLEAHYCSEACLPDEPPTGSQSAAAKADARQAPRDWSYCR</sequence>
<feature type="compositionally biased region" description="Low complexity" evidence="1">
    <location>
        <begin position="7"/>
        <end position="27"/>
    </location>
</feature>
<evidence type="ECO:0000313" key="3">
    <source>
        <dbReference type="Proteomes" id="UP000283805"/>
    </source>
</evidence>
<gene>
    <name evidence="2" type="ORF">ATJ93_0922</name>
</gene>
<feature type="region of interest" description="Disordered" evidence="1">
    <location>
        <begin position="102"/>
        <end position="129"/>
    </location>
</feature>